<dbReference type="InterPro" id="IPR036508">
    <property type="entry name" value="Chitin-bd_dom_sf"/>
</dbReference>
<keyword evidence="7" id="KW-1133">Transmembrane helix</keyword>
<feature type="compositionally biased region" description="Basic and acidic residues" evidence="6">
    <location>
        <begin position="117"/>
        <end position="134"/>
    </location>
</feature>
<dbReference type="InterPro" id="IPR051940">
    <property type="entry name" value="Chitin_bind-dev_reg"/>
</dbReference>
<evidence type="ECO:0000259" key="8">
    <source>
        <dbReference type="PROSITE" id="PS50940"/>
    </source>
</evidence>
<evidence type="ECO:0000256" key="3">
    <source>
        <dbReference type="ARBA" id="ARBA00022737"/>
    </source>
</evidence>
<feature type="region of interest" description="Disordered" evidence="6">
    <location>
        <begin position="69"/>
        <end position="230"/>
    </location>
</feature>
<dbReference type="Gene3D" id="2.170.140.10">
    <property type="entry name" value="Chitin binding domain"/>
    <property type="match status" value="3"/>
</dbReference>
<name>A0A8S3TQ27_MYTED</name>
<dbReference type="PANTHER" id="PTHR23301">
    <property type="entry name" value="CHITIN BINDING PERITROPHIN-A"/>
    <property type="match status" value="1"/>
</dbReference>
<dbReference type="AlphaFoldDB" id="A0A8S3TQ27"/>
<keyword evidence="7" id="KW-0812">Transmembrane</keyword>
<keyword evidence="5" id="KW-0325">Glycoprotein</keyword>
<proteinExistence type="predicted"/>
<feature type="compositionally biased region" description="Polar residues" evidence="6">
    <location>
        <begin position="188"/>
        <end position="198"/>
    </location>
</feature>
<organism evidence="9 10">
    <name type="scientific">Mytilus edulis</name>
    <name type="common">Blue mussel</name>
    <dbReference type="NCBI Taxonomy" id="6550"/>
    <lineage>
        <taxon>Eukaryota</taxon>
        <taxon>Metazoa</taxon>
        <taxon>Spiralia</taxon>
        <taxon>Lophotrochozoa</taxon>
        <taxon>Mollusca</taxon>
        <taxon>Bivalvia</taxon>
        <taxon>Autobranchia</taxon>
        <taxon>Pteriomorphia</taxon>
        <taxon>Mytilida</taxon>
        <taxon>Mytiloidea</taxon>
        <taxon>Mytilidae</taxon>
        <taxon>Mytilinae</taxon>
        <taxon>Mytilus</taxon>
    </lineage>
</organism>
<feature type="compositionally biased region" description="Low complexity" evidence="6">
    <location>
        <begin position="199"/>
        <end position="218"/>
    </location>
</feature>
<evidence type="ECO:0000256" key="4">
    <source>
        <dbReference type="ARBA" id="ARBA00023157"/>
    </source>
</evidence>
<keyword evidence="2" id="KW-0732">Signal</keyword>
<dbReference type="SUPFAM" id="SSF57625">
    <property type="entry name" value="Invertebrate chitin-binding proteins"/>
    <property type="match status" value="3"/>
</dbReference>
<accession>A0A8S3TQ27</accession>
<dbReference type="InterPro" id="IPR002557">
    <property type="entry name" value="Chitin-bd_dom"/>
</dbReference>
<gene>
    <name evidence="9" type="ORF">MEDL_48146</name>
</gene>
<reference evidence="9" key="1">
    <citation type="submission" date="2021-03" db="EMBL/GenBank/DDBJ databases">
        <authorList>
            <person name="Bekaert M."/>
        </authorList>
    </citation>
    <scope>NUCLEOTIDE SEQUENCE</scope>
</reference>
<keyword evidence="10" id="KW-1185">Reference proteome</keyword>
<dbReference type="Pfam" id="PF01607">
    <property type="entry name" value="CBM_14"/>
    <property type="match status" value="3"/>
</dbReference>
<feature type="compositionally biased region" description="Low complexity" evidence="6">
    <location>
        <begin position="84"/>
        <end position="96"/>
    </location>
</feature>
<dbReference type="OrthoDB" id="6020543at2759"/>
<evidence type="ECO:0000313" key="10">
    <source>
        <dbReference type="Proteomes" id="UP000683360"/>
    </source>
</evidence>
<feature type="compositionally biased region" description="Polar residues" evidence="6">
    <location>
        <begin position="135"/>
        <end position="157"/>
    </location>
</feature>
<dbReference type="EMBL" id="CAJPWZ010002323">
    <property type="protein sequence ID" value="CAG2235648.1"/>
    <property type="molecule type" value="Genomic_DNA"/>
</dbReference>
<dbReference type="SMART" id="SM00494">
    <property type="entry name" value="ChtBD2"/>
    <property type="match status" value="3"/>
</dbReference>
<comment type="caution">
    <text evidence="9">The sequence shown here is derived from an EMBL/GenBank/DDBJ whole genome shotgun (WGS) entry which is preliminary data.</text>
</comment>
<evidence type="ECO:0000256" key="1">
    <source>
        <dbReference type="ARBA" id="ARBA00022669"/>
    </source>
</evidence>
<dbReference type="GO" id="GO:0008061">
    <property type="term" value="F:chitin binding"/>
    <property type="evidence" value="ECO:0007669"/>
    <property type="project" value="UniProtKB-KW"/>
</dbReference>
<keyword evidence="4" id="KW-1015">Disulfide bond</keyword>
<dbReference type="PANTHER" id="PTHR23301:SF0">
    <property type="entry name" value="CHITIN-BINDING TYPE-2 DOMAIN-CONTAINING PROTEIN-RELATED"/>
    <property type="match status" value="1"/>
</dbReference>
<feature type="compositionally biased region" description="Basic residues" evidence="6">
    <location>
        <begin position="105"/>
        <end position="116"/>
    </location>
</feature>
<keyword evidence="1" id="KW-0147">Chitin-binding</keyword>
<dbReference type="PROSITE" id="PS50940">
    <property type="entry name" value="CHIT_BIND_II"/>
    <property type="match status" value="3"/>
</dbReference>
<feature type="compositionally biased region" description="Pro residues" evidence="6">
    <location>
        <begin position="431"/>
        <end position="440"/>
    </location>
</feature>
<protein>
    <recommendedName>
        <fullName evidence="8">Chitin-binding type-2 domain-containing protein</fullName>
    </recommendedName>
</protein>
<dbReference type="GO" id="GO:0005576">
    <property type="term" value="C:extracellular region"/>
    <property type="evidence" value="ECO:0007669"/>
    <property type="project" value="InterPro"/>
</dbReference>
<sequence length="602" mass="67564">MSIINVKFIDILYPKPKECDKWQMTTIMQTPIHHSRSYSAECGATDNLSSSQIIPRIRTIQSECTIADEQKKHKKRRRRKAVDETSGYSTTSLSELSEFESPRQKVGRNKLYHPNHARQESTEDDRSERSRVSKESQATSRRGSEASKATVQNNNKITKGPTDRTKRDSPYHRKDQYRNSPQRPPSRARSTASLQSEISVKSNQSAQSKQSRRSSTQFRTDRPSDERFDPFAFIQPVPEPFSRKVKKTLGPIFGILLLLILAASLGAAIYFAVELKKMLRASLNMKIKNNRLGKSLDELTPSDFKSLALAYCQQMDDYYRNSHFQKTYRGSTTTKETTTKVLKTTVTTPVTVVKTTSGWDAGWSEDDILFAWEPCYMSGGNFYPYPTDCNKYFQCEHSVSLVRSCAGDTVFDVNSNVCVPHRPGVVCPDPALAPPRPPGQEPETTTNTPSINSTTTASSPKIHTKRLTRPIYPARPDYEKEPCVKADEGTLHAHPEDCSKFIQCISGNSGVVLTCAKNLVYDPETSSCIFPRSELICPDILPCLGKNNGYFSHPFNCSLYIQCQSGREVIQQCSPGLVWDPSVNSCVFYTANAACSEATKKR</sequence>
<feature type="domain" description="Chitin-binding type-2" evidence="8">
    <location>
        <begin position="480"/>
        <end position="539"/>
    </location>
</feature>
<feature type="region of interest" description="Disordered" evidence="6">
    <location>
        <begin position="429"/>
        <end position="460"/>
    </location>
</feature>
<evidence type="ECO:0000256" key="7">
    <source>
        <dbReference type="SAM" id="Phobius"/>
    </source>
</evidence>
<feature type="compositionally biased region" description="Basic and acidic residues" evidence="6">
    <location>
        <begin position="161"/>
        <end position="177"/>
    </location>
</feature>
<feature type="transmembrane region" description="Helical" evidence="7">
    <location>
        <begin position="252"/>
        <end position="273"/>
    </location>
</feature>
<evidence type="ECO:0000256" key="5">
    <source>
        <dbReference type="ARBA" id="ARBA00023180"/>
    </source>
</evidence>
<feature type="domain" description="Chitin-binding type-2" evidence="8">
    <location>
        <begin position="540"/>
        <end position="597"/>
    </location>
</feature>
<feature type="compositionally biased region" description="Basic and acidic residues" evidence="6">
    <location>
        <begin position="219"/>
        <end position="229"/>
    </location>
</feature>
<evidence type="ECO:0000256" key="6">
    <source>
        <dbReference type="SAM" id="MobiDB-lite"/>
    </source>
</evidence>
<keyword evidence="3" id="KW-0677">Repeat</keyword>
<evidence type="ECO:0000256" key="2">
    <source>
        <dbReference type="ARBA" id="ARBA00022729"/>
    </source>
</evidence>
<feature type="compositionally biased region" description="Low complexity" evidence="6">
    <location>
        <begin position="441"/>
        <end position="460"/>
    </location>
</feature>
<evidence type="ECO:0000313" key="9">
    <source>
        <dbReference type="EMBL" id="CAG2235648.1"/>
    </source>
</evidence>
<feature type="domain" description="Chitin-binding type-2" evidence="8">
    <location>
        <begin position="372"/>
        <end position="429"/>
    </location>
</feature>
<keyword evidence="7" id="KW-0472">Membrane</keyword>
<dbReference type="Proteomes" id="UP000683360">
    <property type="component" value="Unassembled WGS sequence"/>
</dbReference>